<dbReference type="EMBL" id="JALNTZ010000010">
    <property type="protein sequence ID" value="KAJ3640319.1"/>
    <property type="molecule type" value="Genomic_DNA"/>
</dbReference>
<feature type="region of interest" description="Disordered" evidence="1">
    <location>
        <begin position="1"/>
        <end position="113"/>
    </location>
</feature>
<organism evidence="2 3">
    <name type="scientific">Zophobas morio</name>
    <dbReference type="NCBI Taxonomy" id="2755281"/>
    <lineage>
        <taxon>Eukaryota</taxon>
        <taxon>Metazoa</taxon>
        <taxon>Ecdysozoa</taxon>
        <taxon>Arthropoda</taxon>
        <taxon>Hexapoda</taxon>
        <taxon>Insecta</taxon>
        <taxon>Pterygota</taxon>
        <taxon>Neoptera</taxon>
        <taxon>Endopterygota</taxon>
        <taxon>Coleoptera</taxon>
        <taxon>Polyphaga</taxon>
        <taxon>Cucujiformia</taxon>
        <taxon>Tenebrionidae</taxon>
        <taxon>Zophobas</taxon>
    </lineage>
</organism>
<feature type="compositionally biased region" description="Polar residues" evidence="1">
    <location>
        <begin position="94"/>
        <end position="108"/>
    </location>
</feature>
<feature type="compositionally biased region" description="Basic and acidic residues" evidence="1">
    <location>
        <begin position="72"/>
        <end position="93"/>
    </location>
</feature>
<reference evidence="2" key="1">
    <citation type="journal article" date="2023" name="G3 (Bethesda)">
        <title>Whole genome assemblies of Zophobas morio and Tenebrio molitor.</title>
        <authorList>
            <person name="Kaur S."/>
            <person name="Stinson S.A."/>
            <person name="diCenzo G.C."/>
        </authorList>
    </citation>
    <scope>NUCLEOTIDE SEQUENCE</scope>
    <source>
        <strain evidence="2">QUZm001</strain>
    </source>
</reference>
<protein>
    <submittedName>
        <fullName evidence="2">Uncharacterized protein</fullName>
    </submittedName>
</protein>
<keyword evidence="3" id="KW-1185">Reference proteome</keyword>
<feature type="region of interest" description="Disordered" evidence="1">
    <location>
        <begin position="133"/>
        <end position="160"/>
    </location>
</feature>
<dbReference type="AlphaFoldDB" id="A0AA38HSJ6"/>
<evidence type="ECO:0000256" key="1">
    <source>
        <dbReference type="SAM" id="MobiDB-lite"/>
    </source>
</evidence>
<evidence type="ECO:0000313" key="2">
    <source>
        <dbReference type="EMBL" id="KAJ3640319.1"/>
    </source>
</evidence>
<proteinExistence type="predicted"/>
<name>A0AA38HSJ6_9CUCU</name>
<gene>
    <name evidence="2" type="ORF">Zmor_003626</name>
</gene>
<comment type="caution">
    <text evidence="2">The sequence shown here is derived from an EMBL/GenBank/DDBJ whole genome shotgun (WGS) entry which is preliminary data.</text>
</comment>
<dbReference type="Proteomes" id="UP001168821">
    <property type="component" value="Unassembled WGS sequence"/>
</dbReference>
<accession>A0AA38HSJ6</accession>
<evidence type="ECO:0000313" key="3">
    <source>
        <dbReference type="Proteomes" id="UP001168821"/>
    </source>
</evidence>
<sequence>MNTGIQSTEQGISESLVPVGDVGGSAGPFRPSACNRKAPSVPSQAVEQEKDTGLRNEEWKKEEEIQIFGKKPKVDRTPVKNKNDHIGKEKEEQISNAGENQTNTSMTPKSKMVSTPVLKKVAIFEKLTEEEKINDPEQSTCDVEMQKERTTKKRKAEYSPESIDWDRIECNEHLEKMTRKIEELAKFTRDNQNVHKAVKKISTELSGLIRKANKKEGKILSH</sequence>
<feature type="compositionally biased region" description="Basic and acidic residues" evidence="1">
    <location>
        <begin position="47"/>
        <end position="64"/>
    </location>
</feature>
<feature type="compositionally biased region" description="Polar residues" evidence="1">
    <location>
        <begin position="1"/>
        <end position="13"/>
    </location>
</feature>